<dbReference type="EMBL" id="CP018632">
    <property type="protein sequence ID" value="ASJ76887.1"/>
    <property type="molecule type" value="Genomic_DNA"/>
</dbReference>
<dbReference type="InterPro" id="IPR025921">
    <property type="entry name" value="HmuY"/>
</dbReference>
<evidence type="ECO:0000256" key="1">
    <source>
        <dbReference type="SAM" id="MobiDB-lite"/>
    </source>
</evidence>
<dbReference type="Pfam" id="PF14064">
    <property type="entry name" value="HmuY"/>
    <property type="match status" value="1"/>
</dbReference>
<dbReference type="AlphaFoldDB" id="A0A2Z2P888"/>
<proteinExistence type="predicted"/>
<reference evidence="3 4" key="1">
    <citation type="submission" date="2016-12" db="EMBL/GenBank/DDBJ databases">
        <authorList>
            <person name="Song W.-J."/>
            <person name="Kurnit D.M."/>
        </authorList>
    </citation>
    <scope>NUCLEOTIDE SEQUENCE [LARGE SCALE GENOMIC DNA]</scope>
    <source>
        <strain evidence="3 4">IMCC3135</strain>
    </source>
</reference>
<feature type="region of interest" description="Disordered" evidence="1">
    <location>
        <begin position="29"/>
        <end position="67"/>
    </location>
</feature>
<sequence>MNYKYNRYSLITALTLSLTLLGGCSSDSNDNTDTPAADEGAGAGVGGNVPADEDVSGNDTTDEGGDLPVQSEIRTIDIDATAGGYGTDPDDPANKWTYFNLDTAQVMELSDEEAEHSTQWHMAFKRVGVKVNGGASGPGTSEAAVIDAQLGFYDDQGEPDVTVFTAASAESEISALERAVDSSTLAFSSDSHTAALGSDGLDQSANWWLYDPSVHSVNANTEAWYIVRSSSGESYAKLHVTDIVMAEKQISVEMFVQAQGESTFSAAPVVWTAVIGSDDGSVCYDFDQLMQVACEDSADTWDIQFEVTGGGRSWNAWVNGGDIRGAGIEGAVFGPLTTVAQEEFDTASAVPTWFTDESGGVFEESSWYAYSLEGNNRIWPNYRVYGVDTGETKYKLQILSYYDAAGTSGALTFRYAPMD</sequence>
<dbReference type="CDD" id="cd12105">
    <property type="entry name" value="HmuY"/>
    <property type="match status" value="2"/>
</dbReference>
<evidence type="ECO:0000256" key="2">
    <source>
        <dbReference type="SAM" id="SignalP"/>
    </source>
</evidence>
<dbReference type="RefSeq" id="WP_088921599.1">
    <property type="nucleotide sequence ID" value="NZ_CP018632.1"/>
</dbReference>
<gene>
    <name evidence="3" type="ORF">IMCC3135_34235</name>
</gene>
<accession>A0A2Z2P888</accession>
<dbReference type="KEGG" id="gai:IMCC3135_34235"/>
<keyword evidence="2" id="KW-0732">Signal</keyword>
<evidence type="ECO:0008006" key="5">
    <source>
        <dbReference type="Google" id="ProtNLM"/>
    </source>
</evidence>
<dbReference type="PROSITE" id="PS51257">
    <property type="entry name" value="PROKAR_LIPOPROTEIN"/>
    <property type="match status" value="1"/>
</dbReference>
<dbReference type="OrthoDB" id="335087at2"/>
<evidence type="ECO:0000313" key="4">
    <source>
        <dbReference type="Proteomes" id="UP000250079"/>
    </source>
</evidence>
<name>A0A2Z2P888_9GAMM</name>
<organism evidence="3 4">
    <name type="scientific">Granulosicoccus antarcticus IMCC3135</name>
    <dbReference type="NCBI Taxonomy" id="1192854"/>
    <lineage>
        <taxon>Bacteria</taxon>
        <taxon>Pseudomonadati</taxon>
        <taxon>Pseudomonadota</taxon>
        <taxon>Gammaproteobacteria</taxon>
        <taxon>Chromatiales</taxon>
        <taxon>Granulosicoccaceae</taxon>
        <taxon>Granulosicoccus</taxon>
    </lineage>
</organism>
<feature type="signal peptide" evidence="2">
    <location>
        <begin position="1"/>
        <end position="22"/>
    </location>
</feature>
<evidence type="ECO:0000313" key="3">
    <source>
        <dbReference type="EMBL" id="ASJ76887.1"/>
    </source>
</evidence>
<feature type="compositionally biased region" description="Acidic residues" evidence="1">
    <location>
        <begin position="51"/>
        <end position="65"/>
    </location>
</feature>
<protein>
    <recommendedName>
        <fullName evidence="5">HmuY protein</fullName>
    </recommendedName>
</protein>
<dbReference type="Proteomes" id="UP000250079">
    <property type="component" value="Chromosome"/>
</dbReference>
<keyword evidence="4" id="KW-1185">Reference proteome</keyword>
<feature type="chain" id="PRO_5016436127" description="HmuY protein" evidence="2">
    <location>
        <begin position="23"/>
        <end position="419"/>
    </location>
</feature>